<dbReference type="RefSeq" id="WP_170087516.1">
    <property type="nucleotide sequence ID" value="NZ_JABAFG010000008.1"/>
</dbReference>
<evidence type="ECO:0000256" key="4">
    <source>
        <dbReference type="HAMAP-Rule" id="MF_00149"/>
    </source>
</evidence>
<feature type="domain" description="MutL C-terminal dimerisation" evidence="6">
    <location>
        <begin position="491"/>
        <end position="631"/>
    </location>
</feature>
<dbReference type="EMBL" id="JABAFG010000008">
    <property type="protein sequence ID" value="NME28229.1"/>
    <property type="molecule type" value="Genomic_DNA"/>
</dbReference>
<dbReference type="Pfam" id="PF08676">
    <property type="entry name" value="MutL_C"/>
    <property type="match status" value="1"/>
</dbReference>
<dbReference type="GO" id="GO:0005524">
    <property type="term" value="F:ATP binding"/>
    <property type="evidence" value="ECO:0007669"/>
    <property type="project" value="InterPro"/>
</dbReference>
<dbReference type="HAMAP" id="MF_00149">
    <property type="entry name" value="DNA_mis_repair"/>
    <property type="match status" value="1"/>
</dbReference>
<reference evidence="8 9" key="1">
    <citation type="submission" date="2020-04" db="EMBL/GenBank/DDBJ databases">
        <authorList>
            <person name="Hitch T.C.A."/>
            <person name="Wylensek D."/>
            <person name="Clavel T."/>
        </authorList>
    </citation>
    <scope>NUCLEOTIDE SEQUENCE [LARGE SCALE GENOMIC DNA]</scope>
    <source>
        <strain evidence="8 9">Oil-RF-744-FAT-WT-6-1</strain>
    </source>
</reference>
<dbReference type="Proteomes" id="UP000591071">
    <property type="component" value="Unassembled WGS sequence"/>
</dbReference>
<dbReference type="InterPro" id="IPR014790">
    <property type="entry name" value="MutL_C"/>
</dbReference>
<dbReference type="Pfam" id="PF13589">
    <property type="entry name" value="HATPase_c_3"/>
    <property type="match status" value="1"/>
</dbReference>
<organism evidence="8 9">
    <name type="scientific">Megasphaera hexanoica</name>
    <dbReference type="NCBI Taxonomy" id="1675036"/>
    <lineage>
        <taxon>Bacteria</taxon>
        <taxon>Bacillati</taxon>
        <taxon>Bacillota</taxon>
        <taxon>Negativicutes</taxon>
        <taxon>Veillonellales</taxon>
        <taxon>Veillonellaceae</taxon>
        <taxon>Megasphaera</taxon>
    </lineage>
</organism>
<dbReference type="FunFam" id="3.30.565.10:FF:000003">
    <property type="entry name" value="DNA mismatch repair endonuclease MutL"/>
    <property type="match status" value="1"/>
</dbReference>
<sequence>MNSIINILDEATRNKIAAGEVVERPSSCVKELVENAIDAGASAIEVEIAEGGASYIRVTDNGCGMSREDAHKCIIRHATSKISSVEDIFAITSLGFRGEAVPSIAAVSHMQITTRRPEDEFAVHLVLDGGVITSEDQAGAAAGTTMEVSDLFYNTPARKKFLKSERTESSKISEMITKLALAQPGIEFTFINNGRTTLHTGGLGDLKETIANIYGAGVAREIFPVTYDHDNVQIEGYVGKPSVLKSSRSWQTCIVNQRIVHNPLMFKAIDNAYHAMLPKSGYPFAMLHLHVDPASIDVNVHPAKTEIKFSDEQQIYRALYHSIITALIDQEKPEQIATPAAVAKKSAVIQETPFSDATLFAPKEGAVPSQPAEEKASPVSMTESASISAPSSGEDQPFREGPDGPVWAAPASGGPDIRPASGQKITAPAATGILHEHTTAISDGWIPRVSDTSEKQRFSRALNEGGQAGAEGDQPEQPRITFEGDDDVFIPLGEVADCFIIAKKGQDLYIIDQHAAHERIRYDTFCHRVEHMPSQQLLTAEFVEVDPEDMILLTERQDVFNDLGYTYSVAGPSTLRVEEVPCDLKSSDIADSLQDICRLLHENDVADKAVLRHRSLAYLSCHGAVKAGDRLNIRQMKQLIEDLFHTEKPYVCPHGRPIIVRFTPDDLAKLFKRT</sequence>
<dbReference type="InterPro" id="IPR036890">
    <property type="entry name" value="HATPase_C_sf"/>
</dbReference>
<feature type="region of interest" description="Disordered" evidence="5">
    <location>
        <begin position="364"/>
        <end position="423"/>
    </location>
</feature>
<dbReference type="GO" id="GO:0030983">
    <property type="term" value="F:mismatched DNA binding"/>
    <property type="evidence" value="ECO:0007669"/>
    <property type="project" value="InterPro"/>
</dbReference>
<comment type="function">
    <text evidence="4">This protein is involved in the repair of mismatches in DNA. It is required for dam-dependent methyl-directed DNA mismatch repair. May act as a 'molecular matchmaker', a protein that promotes the formation of a stable complex between two or more DNA-binding proteins in an ATP-dependent manner without itself being part of a final effector complex.</text>
</comment>
<dbReference type="InterPro" id="IPR013507">
    <property type="entry name" value="DNA_mismatch_S5_2-like"/>
</dbReference>
<dbReference type="GO" id="GO:0004519">
    <property type="term" value="F:endonuclease activity"/>
    <property type="evidence" value="ECO:0007669"/>
    <property type="project" value="UniProtKB-KW"/>
</dbReference>
<evidence type="ECO:0000256" key="3">
    <source>
        <dbReference type="ARBA" id="ARBA00023204"/>
    </source>
</evidence>
<dbReference type="InterPro" id="IPR002099">
    <property type="entry name" value="MutL/Mlh/PMS"/>
</dbReference>
<dbReference type="InterPro" id="IPR020667">
    <property type="entry name" value="DNA_mismatch_repair_MutL"/>
</dbReference>
<feature type="domain" description="DNA mismatch repair protein S5" evidence="7">
    <location>
        <begin position="210"/>
        <end position="328"/>
    </location>
</feature>
<dbReference type="GO" id="GO:0006298">
    <property type="term" value="P:mismatch repair"/>
    <property type="evidence" value="ECO:0007669"/>
    <property type="project" value="UniProtKB-UniRule"/>
</dbReference>
<dbReference type="InterPro" id="IPR042120">
    <property type="entry name" value="MutL_C_dimsub"/>
</dbReference>
<dbReference type="PANTHER" id="PTHR10073">
    <property type="entry name" value="DNA MISMATCH REPAIR PROTEIN MLH, PMS, MUTL"/>
    <property type="match status" value="1"/>
</dbReference>
<dbReference type="SUPFAM" id="SSF55874">
    <property type="entry name" value="ATPase domain of HSP90 chaperone/DNA topoisomerase II/histidine kinase"/>
    <property type="match status" value="1"/>
</dbReference>
<dbReference type="Gene3D" id="3.30.1540.20">
    <property type="entry name" value="MutL, C-terminal domain, dimerisation subdomain"/>
    <property type="match status" value="1"/>
</dbReference>
<evidence type="ECO:0000313" key="8">
    <source>
        <dbReference type="EMBL" id="NME28229.1"/>
    </source>
</evidence>
<dbReference type="SUPFAM" id="SSF54211">
    <property type="entry name" value="Ribosomal protein S5 domain 2-like"/>
    <property type="match status" value="1"/>
</dbReference>
<dbReference type="SMART" id="SM00853">
    <property type="entry name" value="MutL_C"/>
    <property type="match status" value="1"/>
</dbReference>
<dbReference type="GO" id="GO:0016887">
    <property type="term" value="F:ATP hydrolysis activity"/>
    <property type="evidence" value="ECO:0007669"/>
    <property type="project" value="InterPro"/>
</dbReference>
<dbReference type="InterPro" id="IPR042121">
    <property type="entry name" value="MutL_C_regsub"/>
</dbReference>
<keyword evidence="2 4" id="KW-0227">DNA damage</keyword>
<keyword evidence="3 4" id="KW-0234">DNA repair</keyword>
<comment type="similarity">
    <text evidence="1 4">Belongs to the DNA mismatch repair MutL/HexB family.</text>
</comment>
<dbReference type="NCBIfam" id="TIGR00585">
    <property type="entry name" value="mutl"/>
    <property type="match status" value="1"/>
</dbReference>
<evidence type="ECO:0000313" key="9">
    <source>
        <dbReference type="Proteomes" id="UP000591071"/>
    </source>
</evidence>
<dbReference type="PANTHER" id="PTHR10073:SF12">
    <property type="entry name" value="DNA MISMATCH REPAIR PROTEIN MLH1"/>
    <property type="match status" value="1"/>
</dbReference>
<dbReference type="InterPro" id="IPR014721">
    <property type="entry name" value="Ribsml_uS5_D2-typ_fold_subgr"/>
</dbReference>
<evidence type="ECO:0000259" key="6">
    <source>
        <dbReference type="SMART" id="SM00853"/>
    </source>
</evidence>
<gene>
    <name evidence="4 8" type="primary">mutL</name>
    <name evidence="8" type="ORF">HF872_06280</name>
</gene>
<name>A0A848BYY6_9FIRM</name>
<dbReference type="InterPro" id="IPR038973">
    <property type="entry name" value="MutL/Mlh/Pms-like"/>
</dbReference>
<comment type="caution">
    <text evidence="8">The sequence shown here is derived from an EMBL/GenBank/DDBJ whole genome shotgun (WGS) entry which is preliminary data.</text>
</comment>
<keyword evidence="8" id="KW-0255">Endonuclease</keyword>
<dbReference type="InterPro" id="IPR037198">
    <property type="entry name" value="MutL_C_sf"/>
</dbReference>
<evidence type="ECO:0000256" key="1">
    <source>
        <dbReference type="ARBA" id="ARBA00006082"/>
    </source>
</evidence>
<evidence type="ECO:0000256" key="2">
    <source>
        <dbReference type="ARBA" id="ARBA00022763"/>
    </source>
</evidence>
<dbReference type="Gene3D" id="3.30.230.10">
    <property type="match status" value="1"/>
</dbReference>
<evidence type="ECO:0000256" key="5">
    <source>
        <dbReference type="SAM" id="MobiDB-lite"/>
    </source>
</evidence>
<dbReference type="SUPFAM" id="SSF118116">
    <property type="entry name" value="DNA mismatch repair protein MutL"/>
    <property type="match status" value="1"/>
</dbReference>
<dbReference type="Gene3D" id="3.30.565.10">
    <property type="entry name" value="Histidine kinase-like ATPase, C-terminal domain"/>
    <property type="match status" value="1"/>
</dbReference>
<keyword evidence="8" id="KW-0540">Nuclease</keyword>
<dbReference type="CDD" id="cd00782">
    <property type="entry name" value="MutL_Trans"/>
    <property type="match status" value="1"/>
</dbReference>
<dbReference type="InterPro" id="IPR020568">
    <property type="entry name" value="Ribosomal_Su5_D2-typ_SF"/>
</dbReference>
<dbReference type="Pfam" id="PF01119">
    <property type="entry name" value="DNA_mis_repair"/>
    <property type="match status" value="1"/>
</dbReference>
<feature type="compositionally biased region" description="Polar residues" evidence="5">
    <location>
        <begin position="379"/>
        <end position="394"/>
    </location>
</feature>
<evidence type="ECO:0000259" key="7">
    <source>
        <dbReference type="SMART" id="SM01340"/>
    </source>
</evidence>
<protein>
    <recommendedName>
        <fullName evidence="4">DNA mismatch repair protein MutL</fullName>
    </recommendedName>
</protein>
<dbReference type="CDD" id="cd16926">
    <property type="entry name" value="HATPase_MutL-MLH-PMS-like"/>
    <property type="match status" value="1"/>
</dbReference>
<dbReference type="GO" id="GO:0140664">
    <property type="term" value="F:ATP-dependent DNA damage sensor activity"/>
    <property type="evidence" value="ECO:0007669"/>
    <property type="project" value="InterPro"/>
</dbReference>
<accession>A0A848BYY6</accession>
<dbReference type="GO" id="GO:0032300">
    <property type="term" value="C:mismatch repair complex"/>
    <property type="evidence" value="ECO:0007669"/>
    <property type="project" value="InterPro"/>
</dbReference>
<dbReference type="AlphaFoldDB" id="A0A848BYY6"/>
<dbReference type="Gene3D" id="3.30.1370.100">
    <property type="entry name" value="MutL, C-terminal domain, regulatory subdomain"/>
    <property type="match status" value="1"/>
</dbReference>
<feature type="region of interest" description="Disordered" evidence="5">
    <location>
        <begin position="452"/>
        <end position="479"/>
    </location>
</feature>
<proteinExistence type="inferred from homology"/>
<dbReference type="SMART" id="SM01340">
    <property type="entry name" value="DNA_mis_repair"/>
    <property type="match status" value="1"/>
</dbReference>
<keyword evidence="8" id="KW-0378">Hydrolase</keyword>